<feature type="compositionally biased region" description="Basic and acidic residues" evidence="1">
    <location>
        <begin position="297"/>
        <end position="308"/>
    </location>
</feature>
<dbReference type="EMBL" id="MF600313">
    <property type="protein sequence ID" value="AVN58316.1"/>
    <property type="molecule type" value="Genomic_DNA"/>
</dbReference>
<gene>
    <name evidence="2" type="ORF">B5P44_p00021</name>
</gene>
<geneLocation type="plasmid" evidence="2">
    <name>pCBMA213_1</name>
</geneLocation>
<protein>
    <submittedName>
        <fullName evidence="2">Uncharacterized protein</fullName>
    </submittedName>
</protein>
<accession>A0A343VQZ2</accession>
<sequence>MRRRAEQLYDSLPRGCARICRRRHSLLPQQSVPRIATISSAGGEHVNRSGSQIDLQYGDIRASCMRLDILLAMCRSTKRFDDSERLVRGVARSSGYHVVMPSVSLEAQYCASRCSLQAARWTHRVAVVSAIFSQVDGFDRASGRVMHIVQIRVSRCAHQRAHMTHHVARDRGFKNVHLGRGPRAQERAYTCAPCHALLSAAITHDRARNTGDGAGSKTGAIPRAIPRANSRVHGCASMCAPIRAYLRVEKRPQSRLYLRGEQRVMAREDTGDGQRASSGAMPGVSMGAATRPSRAPIRADIHAGHARM</sequence>
<proteinExistence type="predicted"/>
<name>A0A343VQZ2_9MYCO</name>
<feature type="compositionally biased region" description="Basic and acidic residues" evidence="1">
    <location>
        <begin position="262"/>
        <end position="272"/>
    </location>
</feature>
<organism evidence="2">
    <name type="scientific">Mycolicibacterium sp. CBMA 213</name>
    <dbReference type="NCBI Taxonomy" id="1968788"/>
    <lineage>
        <taxon>Bacteria</taxon>
        <taxon>Bacillati</taxon>
        <taxon>Actinomycetota</taxon>
        <taxon>Actinomycetes</taxon>
        <taxon>Mycobacteriales</taxon>
        <taxon>Mycobacteriaceae</taxon>
        <taxon>Mycolicibacterium</taxon>
    </lineage>
</organism>
<evidence type="ECO:0000256" key="1">
    <source>
        <dbReference type="SAM" id="MobiDB-lite"/>
    </source>
</evidence>
<keyword evidence="2" id="KW-0614">Plasmid</keyword>
<reference evidence="2" key="1">
    <citation type="journal article" date="2018" name="Front. Microbiol.">
        <title>Beyond the Limits: tRNA Array Units in Mycobacterium Genomes.</title>
        <authorList>
            <person name="Morgado S.M."/>
            <person name="Vicente A.C."/>
        </authorList>
    </citation>
    <scope>NUCLEOTIDE SEQUENCE</scope>
    <source>
        <strain evidence="2">CBMA 213</strain>
        <plasmid evidence="2">pCBMA213_1</plasmid>
    </source>
</reference>
<dbReference type="AlphaFoldDB" id="A0A343VQZ2"/>
<feature type="region of interest" description="Disordered" evidence="1">
    <location>
        <begin position="262"/>
        <end position="308"/>
    </location>
</feature>
<evidence type="ECO:0000313" key="2">
    <source>
        <dbReference type="EMBL" id="AVN58316.1"/>
    </source>
</evidence>